<accession>A0A1Y2D750</accession>
<keyword evidence="3" id="KW-1185">Reference proteome</keyword>
<feature type="region of interest" description="Disordered" evidence="1">
    <location>
        <begin position="55"/>
        <end position="77"/>
    </location>
</feature>
<dbReference type="AlphaFoldDB" id="A0A1Y2D750"/>
<sequence>MFIQDKWEEAMAEQEKRYNERMRNYDDSFNFDDDEGPRIRELTTEEEEAQWRRLMEQERREREQQMAEIEEEKKKTK</sequence>
<dbReference type="Proteomes" id="UP000193920">
    <property type="component" value="Unassembled WGS sequence"/>
</dbReference>
<dbReference type="OrthoDB" id="10515070at2759"/>
<dbReference type="EMBL" id="MCOG01000085">
    <property type="protein sequence ID" value="ORY54415.1"/>
    <property type="molecule type" value="Genomic_DNA"/>
</dbReference>
<gene>
    <name evidence="2" type="ORF">LY90DRAFT_702347</name>
</gene>
<evidence type="ECO:0000256" key="1">
    <source>
        <dbReference type="SAM" id="MobiDB-lite"/>
    </source>
</evidence>
<name>A0A1Y2D750_9FUNG</name>
<reference evidence="2 3" key="1">
    <citation type="submission" date="2016-08" db="EMBL/GenBank/DDBJ databases">
        <title>A Parts List for Fungal Cellulosomes Revealed by Comparative Genomics.</title>
        <authorList>
            <consortium name="DOE Joint Genome Institute"/>
            <person name="Haitjema C.H."/>
            <person name="Gilmore S.P."/>
            <person name="Henske J.K."/>
            <person name="Solomon K.V."/>
            <person name="De Groot R."/>
            <person name="Kuo A."/>
            <person name="Mondo S.J."/>
            <person name="Salamov A.A."/>
            <person name="Labutti K."/>
            <person name="Zhao Z."/>
            <person name="Chiniquy J."/>
            <person name="Barry K."/>
            <person name="Brewer H.M."/>
            <person name="Purvine S.O."/>
            <person name="Wright A.T."/>
            <person name="Boxma B."/>
            <person name="Van Alen T."/>
            <person name="Hackstein J.H."/>
            <person name="Baker S.E."/>
            <person name="Grigoriev I.V."/>
            <person name="O'Malley M.A."/>
        </authorList>
    </citation>
    <scope>NUCLEOTIDE SEQUENCE [LARGE SCALE GENOMIC DNA]</scope>
    <source>
        <strain evidence="2 3">G1</strain>
    </source>
</reference>
<proteinExistence type="predicted"/>
<protein>
    <submittedName>
        <fullName evidence="2">Uncharacterized protein</fullName>
    </submittedName>
</protein>
<organism evidence="2 3">
    <name type="scientific">Neocallimastix californiae</name>
    <dbReference type="NCBI Taxonomy" id="1754190"/>
    <lineage>
        <taxon>Eukaryota</taxon>
        <taxon>Fungi</taxon>
        <taxon>Fungi incertae sedis</taxon>
        <taxon>Chytridiomycota</taxon>
        <taxon>Chytridiomycota incertae sedis</taxon>
        <taxon>Neocallimastigomycetes</taxon>
        <taxon>Neocallimastigales</taxon>
        <taxon>Neocallimastigaceae</taxon>
        <taxon>Neocallimastix</taxon>
    </lineage>
</organism>
<evidence type="ECO:0000313" key="2">
    <source>
        <dbReference type="EMBL" id="ORY54415.1"/>
    </source>
</evidence>
<comment type="caution">
    <text evidence="2">The sequence shown here is derived from an EMBL/GenBank/DDBJ whole genome shotgun (WGS) entry which is preliminary data.</text>
</comment>
<evidence type="ECO:0000313" key="3">
    <source>
        <dbReference type="Proteomes" id="UP000193920"/>
    </source>
</evidence>